<evidence type="ECO:0000256" key="1">
    <source>
        <dbReference type="SAM" id="MobiDB-lite"/>
    </source>
</evidence>
<dbReference type="PANTHER" id="PTHR36182">
    <property type="entry name" value="PROTEIN, PUTATIVE (AFU_ORTHOLOGUE AFUA_6G10930)-RELATED"/>
    <property type="match status" value="1"/>
</dbReference>
<dbReference type="PANTHER" id="PTHR36182:SF2">
    <property type="entry name" value="LYTIC POLYSACCHARIDE MONOOXYGENASE"/>
    <property type="match status" value="1"/>
</dbReference>
<dbReference type="Gene3D" id="2.70.50.70">
    <property type="match status" value="1"/>
</dbReference>
<feature type="compositionally biased region" description="Polar residues" evidence="1">
    <location>
        <begin position="334"/>
        <end position="345"/>
    </location>
</feature>
<feature type="region of interest" description="Disordered" evidence="1">
    <location>
        <begin position="334"/>
        <end position="353"/>
    </location>
</feature>
<reference evidence="2 3" key="1">
    <citation type="submission" date="2023-08" db="EMBL/GenBank/DDBJ databases">
        <title>Black Yeasts Isolated from many extreme environments.</title>
        <authorList>
            <person name="Coleine C."/>
            <person name="Stajich J.E."/>
            <person name="Selbmann L."/>
        </authorList>
    </citation>
    <scope>NUCLEOTIDE SEQUENCE [LARGE SCALE GENOMIC DNA]</scope>
    <source>
        <strain evidence="2 3">CCFEE 536</strain>
    </source>
</reference>
<evidence type="ECO:0000313" key="3">
    <source>
        <dbReference type="Proteomes" id="UP001357485"/>
    </source>
</evidence>
<dbReference type="EMBL" id="JAVRRA010008221">
    <property type="protein sequence ID" value="KAK5257471.1"/>
    <property type="molecule type" value="Genomic_DNA"/>
</dbReference>
<sequence>MAPLINKFATFVGDTAALAAFTNAHMIMKTPTPFGASTLNNSPLNNVARGSANSDYPCKQRSGVYDITTMNTMAVGAPQVLTFSGSASHDGGSCQLSVSLDKEPTAISTFKVIQSYIGGCPTSSTSGGSSEFSFSIPAGMPDGVATLAWTWYNKVGNRELYMNCAPITISGGASDHALYDSLPDMFVINLPNTGPDGCATQDTADVVFPDPGKFVSTIAKTALGTFGGSACPAATGGSGAPAAGGGASAPGVTTGSASASLSAYGSMPASSAQVSPGTLPAASSSAASSALSPASSAAAPYPYPSSPSASAGTLPSTRTAAASLAMPTAAASGTASGRYANTTGTPAAPSSASSKLYGTFAPSAPAGSSPRPPTASTGAESGTATACAADGTLVCNGAAQFGICDHGALVWRSVAAGTTCRDGAVVRKRHVV</sequence>
<organism evidence="2 3">
    <name type="scientific">Cryomyces antarcticus</name>
    <dbReference type="NCBI Taxonomy" id="329879"/>
    <lineage>
        <taxon>Eukaryota</taxon>
        <taxon>Fungi</taxon>
        <taxon>Dikarya</taxon>
        <taxon>Ascomycota</taxon>
        <taxon>Pezizomycotina</taxon>
        <taxon>Dothideomycetes</taxon>
        <taxon>Dothideomycetes incertae sedis</taxon>
        <taxon>Cryomyces</taxon>
    </lineage>
</organism>
<proteinExistence type="predicted"/>
<name>A0ABR0M038_9PEZI</name>
<evidence type="ECO:0008006" key="4">
    <source>
        <dbReference type="Google" id="ProtNLM"/>
    </source>
</evidence>
<accession>A0ABR0M038</accession>
<feature type="non-terminal residue" evidence="2">
    <location>
        <position position="432"/>
    </location>
</feature>
<protein>
    <recommendedName>
        <fullName evidence="4">Chitin-binding type-4 domain-containing protein</fullName>
    </recommendedName>
</protein>
<feature type="region of interest" description="Disordered" evidence="1">
    <location>
        <begin position="359"/>
        <end position="381"/>
    </location>
</feature>
<gene>
    <name evidence="2" type="ORF">LTR16_000549</name>
</gene>
<comment type="caution">
    <text evidence="2">The sequence shown here is derived from an EMBL/GenBank/DDBJ whole genome shotgun (WGS) entry which is preliminary data.</text>
</comment>
<dbReference type="Proteomes" id="UP001357485">
    <property type="component" value="Unassembled WGS sequence"/>
</dbReference>
<keyword evidence="3" id="KW-1185">Reference proteome</keyword>
<evidence type="ECO:0000313" key="2">
    <source>
        <dbReference type="EMBL" id="KAK5257471.1"/>
    </source>
</evidence>